<proteinExistence type="predicted"/>
<protein>
    <submittedName>
        <fullName evidence="2">Uncharacterized protein</fullName>
    </submittedName>
</protein>
<accession>A0A645JSK9</accession>
<reference evidence="2" key="1">
    <citation type="submission" date="2019-08" db="EMBL/GenBank/DDBJ databases">
        <authorList>
            <person name="Kucharzyk K."/>
            <person name="Murdoch R.W."/>
            <person name="Higgins S."/>
            <person name="Loffler F."/>
        </authorList>
    </citation>
    <scope>NUCLEOTIDE SEQUENCE</scope>
</reference>
<name>A0A645JSK9_9ZZZZ</name>
<dbReference type="AlphaFoldDB" id="A0A645JSK9"/>
<gene>
    <name evidence="2" type="ORF">SDC9_210818</name>
</gene>
<organism evidence="2">
    <name type="scientific">bioreactor metagenome</name>
    <dbReference type="NCBI Taxonomy" id="1076179"/>
    <lineage>
        <taxon>unclassified sequences</taxon>
        <taxon>metagenomes</taxon>
        <taxon>ecological metagenomes</taxon>
    </lineage>
</organism>
<evidence type="ECO:0000256" key="1">
    <source>
        <dbReference type="SAM" id="MobiDB-lite"/>
    </source>
</evidence>
<evidence type="ECO:0000313" key="2">
    <source>
        <dbReference type="EMBL" id="MPN63064.1"/>
    </source>
</evidence>
<comment type="caution">
    <text evidence="2">The sequence shown here is derived from an EMBL/GenBank/DDBJ whole genome shotgun (WGS) entry which is preliminary data.</text>
</comment>
<feature type="compositionally biased region" description="Basic and acidic residues" evidence="1">
    <location>
        <begin position="9"/>
        <end position="38"/>
    </location>
</feature>
<feature type="region of interest" description="Disordered" evidence="1">
    <location>
        <begin position="1"/>
        <end position="58"/>
    </location>
</feature>
<sequence>MQGRCPRARGWDLRDAAARSDGLRPGAVRRDDRHRDDWPAPGAARFRSGSAPSPARRPVSVRPAPLFHAWRCAASAGRCGWGLQRGAAHCPDRVPVASSVRHPLRCKARTENARPQTGEACRGARRRRRSIGRHAGCVRRYLAGTGRHR</sequence>
<feature type="compositionally biased region" description="Low complexity" evidence="1">
    <location>
        <begin position="42"/>
        <end position="58"/>
    </location>
</feature>
<dbReference type="EMBL" id="VSSQ01141938">
    <property type="protein sequence ID" value="MPN63064.1"/>
    <property type="molecule type" value="Genomic_DNA"/>
</dbReference>